<dbReference type="PIRSF" id="PIRSF015617">
    <property type="entry name" value="Adensltrnsf_CobA"/>
    <property type="match status" value="1"/>
</dbReference>
<comment type="caution">
    <text evidence="2">The sequence shown here is derived from an EMBL/GenBank/DDBJ whole genome shotgun (WGS) entry which is preliminary data.</text>
</comment>
<reference evidence="2 3" key="1">
    <citation type="submission" date="2016-02" db="EMBL/GenBank/DDBJ databases">
        <authorList>
            <person name="Wen L."/>
            <person name="He K."/>
            <person name="Yang H."/>
        </authorList>
    </citation>
    <scope>NUCLEOTIDE SEQUENCE [LARGE SCALE GENOMIC DNA]</scope>
    <source>
        <strain evidence="2 3">DSM 22607</strain>
    </source>
</reference>
<dbReference type="Pfam" id="PF02572">
    <property type="entry name" value="CobA_CobO_BtuR"/>
    <property type="match status" value="1"/>
</dbReference>
<feature type="region of interest" description="Disordered" evidence="1">
    <location>
        <begin position="1"/>
        <end position="20"/>
    </location>
</feature>
<dbReference type="GO" id="GO:0009236">
    <property type="term" value="P:cobalamin biosynthetic process"/>
    <property type="evidence" value="ECO:0007669"/>
    <property type="project" value="InterPro"/>
</dbReference>
<dbReference type="SUPFAM" id="SSF52540">
    <property type="entry name" value="P-loop containing nucleoside triphosphate hydrolases"/>
    <property type="match status" value="1"/>
</dbReference>
<dbReference type="Gene3D" id="3.40.50.300">
    <property type="entry name" value="P-loop containing nucleotide triphosphate hydrolases"/>
    <property type="match status" value="1"/>
</dbReference>
<name>A0A136Q2Z1_9FIRM</name>
<dbReference type="InterPro" id="IPR003724">
    <property type="entry name" value="CblAdoTrfase_CobA"/>
</dbReference>
<dbReference type="Proteomes" id="UP000070366">
    <property type="component" value="Unassembled WGS sequence"/>
</dbReference>
<proteinExistence type="predicted"/>
<dbReference type="GO" id="GO:0005524">
    <property type="term" value="F:ATP binding"/>
    <property type="evidence" value="ECO:0007669"/>
    <property type="project" value="InterPro"/>
</dbReference>
<dbReference type="AlphaFoldDB" id="A0A136Q2Z1"/>
<keyword evidence="2" id="KW-0808">Transferase</keyword>
<dbReference type="PANTHER" id="PTHR46638">
    <property type="entry name" value="CORRINOID ADENOSYLTRANSFERASE"/>
    <property type="match status" value="1"/>
</dbReference>
<dbReference type="GO" id="GO:0008817">
    <property type="term" value="F:corrinoid adenosyltransferase activity"/>
    <property type="evidence" value="ECO:0007669"/>
    <property type="project" value="InterPro"/>
</dbReference>
<gene>
    <name evidence="2" type="ORF">HMPREF3293_02193</name>
</gene>
<protein>
    <submittedName>
        <fullName evidence="2">Putative cob(I)yrinic acid a,c-diamide adenosyltransferase</fullName>
    </submittedName>
</protein>
<keyword evidence="3" id="KW-1185">Reference proteome</keyword>
<dbReference type="EMBL" id="LSZW01000063">
    <property type="protein sequence ID" value="KXK64944.1"/>
    <property type="molecule type" value="Genomic_DNA"/>
</dbReference>
<evidence type="ECO:0000313" key="2">
    <source>
        <dbReference type="EMBL" id="KXK64944.1"/>
    </source>
</evidence>
<dbReference type="STRING" id="626937.HMPREF3293_02193"/>
<organism evidence="2 3">
    <name type="scientific">Christensenella minuta</name>
    <dbReference type="NCBI Taxonomy" id="626937"/>
    <lineage>
        <taxon>Bacteria</taxon>
        <taxon>Bacillati</taxon>
        <taxon>Bacillota</taxon>
        <taxon>Clostridia</taxon>
        <taxon>Christensenellales</taxon>
        <taxon>Christensenellaceae</taxon>
        <taxon>Christensenella</taxon>
    </lineage>
</organism>
<sequence length="196" mass="21734">MIENEKAYNELRNDENDNKPEDQVMRGLIHIYCGDGKGKTTAAAGLAVRSAGCGMKVLFAQFMKSGPAGEINAFKKIDGITVLRGEGDTKFAWEMDEREKAAACRMQDVILQKAAAWAEDYDMVVLDEAVGTCGAGFLELKKLYDFLDHKPEKLEVVLTGRNPADGLIERADYVSEIKKIKHPYDRGICARKGIEQ</sequence>
<evidence type="ECO:0000313" key="3">
    <source>
        <dbReference type="Proteomes" id="UP000070366"/>
    </source>
</evidence>
<dbReference type="PANTHER" id="PTHR46638:SF1">
    <property type="entry name" value="CORRINOID ADENOSYLTRANSFERASE"/>
    <property type="match status" value="1"/>
</dbReference>
<dbReference type="InterPro" id="IPR027417">
    <property type="entry name" value="P-loop_NTPase"/>
</dbReference>
<accession>A0A136Q2Z1</accession>
<evidence type="ECO:0000256" key="1">
    <source>
        <dbReference type="SAM" id="MobiDB-lite"/>
    </source>
</evidence>